<accession>A0AAV4NEX2</accession>
<organism evidence="2 3">
    <name type="scientific">Caerostris darwini</name>
    <dbReference type="NCBI Taxonomy" id="1538125"/>
    <lineage>
        <taxon>Eukaryota</taxon>
        <taxon>Metazoa</taxon>
        <taxon>Ecdysozoa</taxon>
        <taxon>Arthropoda</taxon>
        <taxon>Chelicerata</taxon>
        <taxon>Arachnida</taxon>
        <taxon>Araneae</taxon>
        <taxon>Araneomorphae</taxon>
        <taxon>Entelegynae</taxon>
        <taxon>Araneoidea</taxon>
        <taxon>Araneidae</taxon>
        <taxon>Caerostris</taxon>
    </lineage>
</organism>
<dbReference type="AlphaFoldDB" id="A0AAV4NEX2"/>
<dbReference type="Proteomes" id="UP001054837">
    <property type="component" value="Unassembled WGS sequence"/>
</dbReference>
<evidence type="ECO:0000313" key="3">
    <source>
        <dbReference type="Proteomes" id="UP001054837"/>
    </source>
</evidence>
<dbReference type="EMBL" id="BPLQ01001458">
    <property type="protein sequence ID" value="GIX81974.1"/>
    <property type="molecule type" value="Genomic_DNA"/>
</dbReference>
<feature type="region of interest" description="Disordered" evidence="1">
    <location>
        <begin position="95"/>
        <end position="114"/>
    </location>
</feature>
<proteinExistence type="predicted"/>
<evidence type="ECO:0000313" key="2">
    <source>
        <dbReference type="EMBL" id="GIX81974.1"/>
    </source>
</evidence>
<sequence>MISFKTHTSQLPSHRSMLKAPPVIYAGLTMGWQESPLCVVKEYHHLVWKSHYLITGMSTLSLGVVSSLSTDNCPPSPQICLMILLGGHSAIALHRDHDKRPDSKLSQVDNDPGN</sequence>
<gene>
    <name evidence="2" type="ORF">CDAR_195571</name>
</gene>
<evidence type="ECO:0000256" key="1">
    <source>
        <dbReference type="SAM" id="MobiDB-lite"/>
    </source>
</evidence>
<protein>
    <submittedName>
        <fullName evidence="2">Uncharacterized protein</fullName>
    </submittedName>
</protein>
<name>A0AAV4NEX2_9ARAC</name>
<comment type="caution">
    <text evidence="2">The sequence shown here is derived from an EMBL/GenBank/DDBJ whole genome shotgun (WGS) entry which is preliminary data.</text>
</comment>
<reference evidence="2 3" key="1">
    <citation type="submission" date="2021-06" db="EMBL/GenBank/DDBJ databases">
        <title>Caerostris darwini draft genome.</title>
        <authorList>
            <person name="Kono N."/>
            <person name="Arakawa K."/>
        </authorList>
    </citation>
    <scope>NUCLEOTIDE SEQUENCE [LARGE SCALE GENOMIC DNA]</scope>
</reference>
<feature type="compositionally biased region" description="Polar residues" evidence="1">
    <location>
        <begin position="104"/>
        <end position="114"/>
    </location>
</feature>
<keyword evidence="3" id="KW-1185">Reference proteome</keyword>